<feature type="compositionally biased region" description="Polar residues" evidence="1">
    <location>
        <begin position="1"/>
        <end position="34"/>
    </location>
</feature>
<evidence type="ECO:0000256" key="1">
    <source>
        <dbReference type="SAM" id="MobiDB-lite"/>
    </source>
</evidence>
<dbReference type="AlphaFoldDB" id="A0A803Q407"/>
<feature type="region of interest" description="Disordered" evidence="1">
    <location>
        <begin position="1"/>
        <end position="59"/>
    </location>
</feature>
<dbReference type="EnsemblPlants" id="evm.model.07.1826">
    <property type="protein sequence ID" value="cds.evm.model.07.1826"/>
    <property type="gene ID" value="evm.TU.07.1826"/>
</dbReference>
<keyword evidence="3" id="KW-1185">Reference proteome</keyword>
<dbReference type="Proteomes" id="UP000596661">
    <property type="component" value="Chromosome 7"/>
</dbReference>
<protein>
    <submittedName>
        <fullName evidence="2">Uncharacterized protein</fullName>
    </submittedName>
</protein>
<proteinExistence type="predicted"/>
<accession>A0A803Q407</accession>
<dbReference type="Gramene" id="evm.model.07.1826">
    <property type="protein sequence ID" value="cds.evm.model.07.1826"/>
    <property type="gene ID" value="evm.TU.07.1826"/>
</dbReference>
<evidence type="ECO:0000313" key="3">
    <source>
        <dbReference type="Proteomes" id="UP000596661"/>
    </source>
</evidence>
<evidence type="ECO:0000313" key="2">
    <source>
        <dbReference type="EnsemblPlants" id="cds.evm.model.07.1826"/>
    </source>
</evidence>
<organism evidence="2 3">
    <name type="scientific">Cannabis sativa</name>
    <name type="common">Hemp</name>
    <name type="synonym">Marijuana</name>
    <dbReference type="NCBI Taxonomy" id="3483"/>
    <lineage>
        <taxon>Eukaryota</taxon>
        <taxon>Viridiplantae</taxon>
        <taxon>Streptophyta</taxon>
        <taxon>Embryophyta</taxon>
        <taxon>Tracheophyta</taxon>
        <taxon>Spermatophyta</taxon>
        <taxon>Magnoliopsida</taxon>
        <taxon>eudicotyledons</taxon>
        <taxon>Gunneridae</taxon>
        <taxon>Pentapetalae</taxon>
        <taxon>rosids</taxon>
        <taxon>fabids</taxon>
        <taxon>Rosales</taxon>
        <taxon>Cannabaceae</taxon>
        <taxon>Cannabis</taxon>
    </lineage>
</organism>
<reference evidence="2" key="2">
    <citation type="submission" date="2021-03" db="UniProtKB">
        <authorList>
            <consortium name="EnsemblPlants"/>
        </authorList>
    </citation>
    <scope>IDENTIFICATION</scope>
</reference>
<feature type="region of interest" description="Disordered" evidence="1">
    <location>
        <begin position="74"/>
        <end position="101"/>
    </location>
</feature>
<dbReference type="EMBL" id="UZAU01000675">
    <property type="status" value="NOT_ANNOTATED_CDS"/>
    <property type="molecule type" value="Genomic_DNA"/>
</dbReference>
<sequence>MNDNQQPTTPLPKGNTSFVPQTDQIDKNSSSPTTIMPKGYQSFTMQNRSPPPQQTPTANLGSLVIMANPAQSMTTPLVTSAPPAPPPSTDMPAQEINMPST</sequence>
<name>A0A803Q407_CANSA</name>
<reference evidence="2" key="1">
    <citation type="submission" date="2018-11" db="EMBL/GenBank/DDBJ databases">
        <authorList>
            <person name="Grassa J C."/>
        </authorList>
    </citation>
    <scope>NUCLEOTIDE SEQUENCE [LARGE SCALE GENOMIC DNA]</scope>
</reference>